<name>A0ABX2CIK3_9BRAD</name>
<keyword evidence="1" id="KW-1133">Transmembrane helix</keyword>
<dbReference type="RefSeq" id="WP_172113122.1">
    <property type="nucleotide sequence ID" value="NZ_JABFDM010000003.1"/>
</dbReference>
<evidence type="ECO:0000313" key="4">
    <source>
        <dbReference type="Proteomes" id="UP000886476"/>
    </source>
</evidence>
<evidence type="ECO:0000313" key="3">
    <source>
        <dbReference type="EMBL" id="NPU68044.1"/>
    </source>
</evidence>
<dbReference type="Pfam" id="PF11127">
    <property type="entry name" value="YgaP-like_TM"/>
    <property type="match status" value="1"/>
</dbReference>
<accession>A0ABX2CIK3</accession>
<reference evidence="3" key="1">
    <citation type="submission" date="2020-05" db="EMBL/GenBank/DDBJ databases">
        <title>Nod-independent and nitrogen-fixing Bradyrhizobium aeschynomene sp. nov. isolated from nodules of Aeschynomene indica.</title>
        <authorList>
            <person name="Zhang Z."/>
        </authorList>
    </citation>
    <scope>NUCLEOTIDE SEQUENCE</scope>
    <source>
        <strain evidence="3">83012</strain>
    </source>
</reference>
<sequence>MTQNIGKIDRLLRIIVGLAVLSLTFVGPQTMWGLLGLIPLGTALVGWCPPYAMLGINTCGTKSSPTS</sequence>
<feature type="domain" description="Inner membrane protein YgaP-like transmembrane" evidence="2">
    <location>
        <begin position="1"/>
        <end position="62"/>
    </location>
</feature>
<keyword evidence="1" id="KW-0812">Transmembrane</keyword>
<evidence type="ECO:0000256" key="1">
    <source>
        <dbReference type="SAM" id="Phobius"/>
    </source>
</evidence>
<comment type="caution">
    <text evidence="3">The sequence shown here is derived from an EMBL/GenBank/DDBJ whole genome shotgun (WGS) entry which is preliminary data.</text>
</comment>
<organism evidence="3 4">
    <name type="scientific">Bradyrhizobium aeschynomenes</name>
    <dbReference type="NCBI Taxonomy" id="2734909"/>
    <lineage>
        <taxon>Bacteria</taxon>
        <taxon>Pseudomonadati</taxon>
        <taxon>Pseudomonadota</taxon>
        <taxon>Alphaproteobacteria</taxon>
        <taxon>Hyphomicrobiales</taxon>
        <taxon>Nitrobacteraceae</taxon>
        <taxon>Bradyrhizobium</taxon>
    </lineage>
</organism>
<evidence type="ECO:0000259" key="2">
    <source>
        <dbReference type="Pfam" id="PF11127"/>
    </source>
</evidence>
<dbReference type="EMBL" id="JABFDN010000009">
    <property type="protein sequence ID" value="NPU68044.1"/>
    <property type="molecule type" value="Genomic_DNA"/>
</dbReference>
<proteinExistence type="predicted"/>
<keyword evidence="4" id="KW-1185">Reference proteome</keyword>
<feature type="transmembrane region" description="Helical" evidence="1">
    <location>
        <begin position="12"/>
        <end position="28"/>
    </location>
</feature>
<keyword evidence="1" id="KW-0472">Membrane</keyword>
<protein>
    <submittedName>
        <fullName evidence="3">DUF2892 domain-containing protein</fullName>
    </submittedName>
</protein>
<dbReference type="Proteomes" id="UP000886476">
    <property type="component" value="Unassembled WGS sequence"/>
</dbReference>
<gene>
    <name evidence="3" type="ORF">HL667_23790</name>
</gene>
<dbReference type="InterPro" id="IPR021309">
    <property type="entry name" value="YgaP-like_TM"/>
</dbReference>